<comment type="caution">
    <text evidence="3">The sequence shown here is derived from an EMBL/GenBank/DDBJ whole genome shotgun (WGS) entry which is preliminary data.</text>
</comment>
<dbReference type="AlphaFoldDB" id="A0A419SJ22"/>
<dbReference type="InterPro" id="IPR036163">
    <property type="entry name" value="HMA_dom_sf"/>
</dbReference>
<organism evidence="3 4">
    <name type="scientific">Ammoniphilus oxalaticus</name>
    <dbReference type="NCBI Taxonomy" id="66863"/>
    <lineage>
        <taxon>Bacteria</taxon>
        <taxon>Bacillati</taxon>
        <taxon>Bacillota</taxon>
        <taxon>Bacilli</taxon>
        <taxon>Bacillales</taxon>
        <taxon>Paenibacillaceae</taxon>
        <taxon>Aneurinibacillus group</taxon>
        <taxon>Ammoniphilus</taxon>
    </lineage>
</organism>
<dbReference type="OrthoDB" id="9813965at2"/>
<dbReference type="InterPro" id="IPR006121">
    <property type="entry name" value="HMA_dom"/>
</dbReference>
<dbReference type="PROSITE" id="PS50846">
    <property type="entry name" value="HMA_2"/>
    <property type="match status" value="1"/>
</dbReference>
<evidence type="ECO:0000313" key="4">
    <source>
        <dbReference type="Proteomes" id="UP000284219"/>
    </source>
</evidence>
<dbReference type="GO" id="GO:0046872">
    <property type="term" value="F:metal ion binding"/>
    <property type="evidence" value="ECO:0007669"/>
    <property type="project" value="UniProtKB-KW"/>
</dbReference>
<accession>A0A419SJ22</accession>
<dbReference type="SUPFAM" id="SSF55008">
    <property type="entry name" value="HMA, heavy metal-associated domain"/>
    <property type="match status" value="1"/>
</dbReference>
<evidence type="ECO:0000256" key="1">
    <source>
        <dbReference type="ARBA" id="ARBA00022723"/>
    </source>
</evidence>
<keyword evidence="1" id="KW-0479">Metal-binding</keyword>
<feature type="domain" description="HMA" evidence="2">
    <location>
        <begin position="4"/>
        <end position="68"/>
    </location>
</feature>
<keyword evidence="4" id="KW-1185">Reference proteome</keyword>
<proteinExistence type="predicted"/>
<evidence type="ECO:0000259" key="2">
    <source>
        <dbReference type="PROSITE" id="PS50846"/>
    </source>
</evidence>
<dbReference type="Proteomes" id="UP000284219">
    <property type="component" value="Unassembled WGS sequence"/>
</dbReference>
<dbReference type="EMBL" id="MCHY01000008">
    <property type="protein sequence ID" value="RKD23952.1"/>
    <property type="molecule type" value="Genomic_DNA"/>
</dbReference>
<dbReference type="CDD" id="cd00371">
    <property type="entry name" value="HMA"/>
    <property type="match status" value="1"/>
</dbReference>
<evidence type="ECO:0000313" key="3">
    <source>
        <dbReference type="EMBL" id="RKD23952.1"/>
    </source>
</evidence>
<reference evidence="3 4" key="1">
    <citation type="submission" date="2016-08" db="EMBL/GenBank/DDBJ databases">
        <title>Novel Firmicute Genomes.</title>
        <authorList>
            <person name="Poppleton D.I."/>
            <person name="Gribaldo S."/>
        </authorList>
    </citation>
    <scope>NUCLEOTIDE SEQUENCE [LARGE SCALE GENOMIC DNA]</scope>
    <source>
        <strain evidence="3 4">RAOx-1</strain>
    </source>
</reference>
<gene>
    <name evidence="3" type="ORF">BEP19_05900</name>
</gene>
<sequence length="68" mass="7439">MKRMSIVLKVDGMSCDHCVQTVEGALRKLGANGKVNLVEKTVAVDYDEAKLSLDTIKQAIEDQGFDVL</sequence>
<dbReference type="FunFam" id="3.30.70.100:FF:000001">
    <property type="entry name" value="ATPase copper transporting beta"/>
    <property type="match status" value="1"/>
</dbReference>
<name>A0A419SJ22_9BACL</name>
<protein>
    <submittedName>
        <fullName evidence="3">Copper resistance protein CopZ</fullName>
    </submittedName>
</protein>
<dbReference type="Gene3D" id="3.30.70.100">
    <property type="match status" value="1"/>
</dbReference>
<dbReference type="Pfam" id="PF00403">
    <property type="entry name" value="HMA"/>
    <property type="match status" value="1"/>
</dbReference>